<dbReference type="CDD" id="cd00143">
    <property type="entry name" value="PP2Cc"/>
    <property type="match status" value="1"/>
</dbReference>
<feature type="compositionally biased region" description="Low complexity" evidence="9">
    <location>
        <begin position="602"/>
        <end position="622"/>
    </location>
</feature>
<keyword evidence="7 10" id="KW-0472">Membrane</keyword>
<keyword evidence="2 10" id="KW-0812">Transmembrane</keyword>
<evidence type="ECO:0000256" key="8">
    <source>
        <dbReference type="RuleBase" id="RU003465"/>
    </source>
</evidence>
<evidence type="ECO:0000256" key="10">
    <source>
        <dbReference type="SAM" id="Phobius"/>
    </source>
</evidence>
<sequence>MLSTTEKGKQVTSPSPPAIPYTVFSNTQTWYLTSLLGYLTLASSLTATIYLPLIDLLTVQYNVSVQAINLTITLYVVFQGVAPSFFSPLSDTWGRRPVFLVTFSIYALSSVGLACISRNYAALLVLRAAQSIGGSAVLSLAYAVVADVVVPAERGKILAPMLAATNLGPCIGPVIGGGAILASGDPGWAFRTLVIFGGSALLLIGWTMPETARSVVGNGSVHARGIWRTWWCMLVLGAHGRKLDETVGSSGPIQGASGVGMNADKTGKGQLTVPNPFVSVRLIFYRDTGLILWLVASNYALWYCFQASIPLIFGTEYGFNDLFVGLSFLTGGCGVIAGGFVAGKLMDWNYKRTAEEEGLSVDSVAGDDIHQFPIEKARTRGSLAIISVSVLAVVGYGWAVQYRAHPALPLILQFFIGCKATVLLQIYSALLVDIFPETPVPTNHSPAHQSSSPPRILRQQDLYSNPRRLNPPPDFPPFPFRPKGQQGDHSHDLPVPSNKLAGNKRRSISSQGGGLLNRMFGGSTSSLGKNEIDTKPEGKSPSPEPNHSAANSSSLSSSATSPPAASSKGAEPIAGGEKRSGNGGLPTRQDTGGSSDKKRRSSSINSKASSLLASAKNSLSFSQGSSGKDSIAEEGTQTSRSAKSTKQDSAASAMGASHNNSAGESLPGPKSTFSVGVWEDKNRKCRRTMEDTHAFLYNFLAPPSSDASAKGADQGGEQGESGNSPAVETDNGYFAIFDGHAGTFAADWCGKKLHLVLEDAIRKNPNLPIPELLDQTFTSVDSQLEKLPLKNSGCTAAIAVMRWEDRSSHAAQGTPGLQPASLAAVATAPLKGADASSKPDAGASPEPPASVRIRSGTTRSRVLYTANVGDARIILCRSGKALRLSYDHKGSDENEGRRIANAGGLILNNRVNGVLAVTRALGDAYMKDLVTGHPYTTETVIQPETDEFIIIACDGLWDVCSDQEAVDLVREIEDPLAGAKLLVEHALSRFSTDNLSCMIVRLDKDGHLEAQGRDRTDTASADKPADADKGAAEGDGGFKPTALDSTVEEEPSAAEGNDEGGQQAVAGDSAPALESKEGDKAK</sequence>
<feature type="region of interest" description="Disordered" evidence="9">
    <location>
        <begin position="1010"/>
        <end position="1082"/>
    </location>
</feature>
<keyword evidence="13" id="KW-1185">Reference proteome</keyword>
<keyword evidence="3" id="KW-0479">Metal-binding</keyword>
<feature type="transmembrane region" description="Helical" evidence="10">
    <location>
        <begin position="188"/>
        <end position="206"/>
    </location>
</feature>
<feature type="region of interest" description="Disordered" evidence="9">
    <location>
        <begin position="705"/>
        <end position="727"/>
    </location>
</feature>
<feature type="transmembrane region" description="Helical" evidence="10">
    <location>
        <begin position="290"/>
        <end position="313"/>
    </location>
</feature>
<feature type="region of interest" description="Disordered" evidence="9">
    <location>
        <begin position="832"/>
        <end position="854"/>
    </location>
</feature>
<evidence type="ECO:0000256" key="1">
    <source>
        <dbReference type="ARBA" id="ARBA00004141"/>
    </source>
</evidence>
<dbReference type="PANTHER" id="PTHR23502:SF151">
    <property type="entry name" value="MAJOR FACILITATOR SUPERFAMILY (MFS) PROFILE DOMAIN-CONTAINING PROTEIN"/>
    <property type="match status" value="1"/>
</dbReference>
<evidence type="ECO:0000313" key="13">
    <source>
        <dbReference type="Proteomes" id="UP001187682"/>
    </source>
</evidence>
<dbReference type="GO" id="GO:0046872">
    <property type="term" value="F:metal ion binding"/>
    <property type="evidence" value="ECO:0007669"/>
    <property type="project" value="UniProtKB-KW"/>
</dbReference>
<feature type="transmembrane region" description="Helical" evidence="10">
    <location>
        <begin position="319"/>
        <end position="342"/>
    </location>
</feature>
<evidence type="ECO:0000256" key="6">
    <source>
        <dbReference type="ARBA" id="ARBA00022989"/>
    </source>
</evidence>
<dbReference type="InterPro" id="IPR001932">
    <property type="entry name" value="PPM-type_phosphatase-like_dom"/>
</dbReference>
<evidence type="ECO:0000256" key="5">
    <source>
        <dbReference type="ARBA" id="ARBA00022912"/>
    </source>
</evidence>
<comment type="similarity">
    <text evidence="8">Belongs to the PP2C family.</text>
</comment>
<dbReference type="SMART" id="SM00332">
    <property type="entry name" value="PP2Cc"/>
    <property type="match status" value="1"/>
</dbReference>
<feature type="compositionally biased region" description="Pro residues" evidence="9">
    <location>
        <begin position="469"/>
        <end position="480"/>
    </location>
</feature>
<comment type="subcellular location">
    <subcellularLocation>
        <location evidence="1">Membrane</location>
        <topology evidence="1">Multi-pass membrane protein</topology>
    </subcellularLocation>
</comment>
<feature type="transmembrane region" description="Helical" evidence="10">
    <location>
        <begin position="98"/>
        <end position="120"/>
    </location>
</feature>
<dbReference type="EMBL" id="ONZQ02000007">
    <property type="protein sequence ID" value="SPO03041.1"/>
    <property type="molecule type" value="Genomic_DNA"/>
</dbReference>
<protein>
    <recommendedName>
        <fullName evidence="11">PPM-type phosphatase domain-containing protein</fullName>
    </recommendedName>
</protein>
<keyword evidence="5 8" id="KW-0904">Protein phosphatase</keyword>
<dbReference type="InterPro" id="IPR000222">
    <property type="entry name" value="PP2C_BS"/>
</dbReference>
<reference evidence="12" key="1">
    <citation type="submission" date="2018-03" db="EMBL/GenBank/DDBJ databases">
        <authorList>
            <person name="Guldener U."/>
        </authorList>
    </citation>
    <scope>NUCLEOTIDE SEQUENCE</scope>
</reference>
<evidence type="ECO:0000256" key="4">
    <source>
        <dbReference type="ARBA" id="ARBA00022801"/>
    </source>
</evidence>
<evidence type="ECO:0000259" key="11">
    <source>
        <dbReference type="PROSITE" id="PS51746"/>
    </source>
</evidence>
<dbReference type="Gene3D" id="1.20.1250.20">
    <property type="entry name" value="MFS general substrate transporter like domains"/>
    <property type="match status" value="1"/>
</dbReference>
<keyword evidence="6 10" id="KW-1133">Transmembrane helix</keyword>
<evidence type="ECO:0000256" key="9">
    <source>
        <dbReference type="SAM" id="MobiDB-lite"/>
    </source>
</evidence>
<dbReference type="GO" id="GO:0005886">
    <property type="term" value="C:plasma membrane"/>
    <property type="evidence" value="ECO:0007669"/>
    <property type="project" value="TreeGrafter"/>
</dbReference>
<evidence type="ECO:0000313" key="12">
    <source>
        <dbReference type="EMBL" id="SPO03041.1"/>
    </source>
</evidence>
<feature type="domain" description="PPM-type phosphatase" evidence="11">
    <location>
        <begin position="674"/>
        <end position="1002"/>
    </location>
</feature>
<dbReference type="InterPro" id="IPR036259">
    <property type="entry name" value="MFS_trans_sf"/>
</dbReference>
<dbReference type="GO" id="GO:0004721">
    <property type="term" value="F:phosphoprotein phosphatase activity"/>
    <property type="evidence" value="ECO:0007669"/>
    <property type="project" value="UniProtKB-KW"/>
</dbReference>
<dbReference type="PANTHER" id="PTHR23502">
    <property type="entry name" value="MAJOR FACILITATOR SUPERFAMILY"/>
    <property type="match status" value="1"/>
</dbReference>
<dbReference type="SUPFAM" id="SSF81606">
    <property type="entry name" value="PP2C-like"/>
    <property type="match status" value="1"/>
</dbReference>
<dbReference type="SUPFAM" id="SSF103473">
    <property type="entry name" value="MFS general substrate transporter"/>
    <property type="match status" value="1"/>
</dbReference>
<proteinExistence type="inferred from homology"/>
<feature type="transmembrane region" description="Helical" evidence="10">
    <location>
        <begin position="30"/>
        <end position="51"/>
    </location>
</feature>
<accession>A0AAE8MYI2</accession>
<feature type="compositionally biased region" description="Polar residues" evidence="9">
    <location>
        <begin position="635"/>
        <end position="650"/>
    </location>
</feature>
<dbReference type="Proteomes" id="UP001187682">
    <property type="component" value="Unassembled WGS sequence"/>
</dbReference>
<keyword evidence="4 8" id="KW-0378">Hydrolase</keyword>
<dbReference type="AlphaFoldDB" id="A0AAE8MYI2"/>
<dbReference type="Gene3D" id="3.60.40.10">
    <property type="entry name" value="PPM-type phosphatase domain"/>
    <property type="match status" value="1"/>
</dbReference>
<dbReference type="PROSITE" id="PS51746">
    <property type="entry name" value="PPM_2"/>
    <property type="match status" value="1"/>
</dbReference>
<name>A0AAE8MYI2_9PEZI</name>
<gene>
    <name evidence="12" type="ORF">DNG_05722</name>
</gene>
<dbReference type="GO" id="GO:0022857">
    <property type="term" value="F:transmembrane transporter activity"/>
    <property type="evidence" value="ECO:0007669"/>
    <property type="project" value="InterPro"/>
</dbReference>
<feature type="compositionally biased region" description="Basic and acidic residues" evidence="9">
    <location>
        <begin position="1023"/>
        <end position="1032"/>
    </location>
</feature>
<feature type="transmembrane region" description="Helical" evidence="10">
    <location>
        <begin position="63"/>
        <end position="86"/>
    </location>
</feature>
<dbReference type="InterPro" id="IPR036457">
    <property type="entry name" value="PPM-type-like_dom_sf"/>
</dbReference>
<feature type="transmembrane region" description="Helical" evidence="10">
    <location>
        <begin position="381"/>
        <end position="399"/>
    </location>
</feature>
<evidence type="ECO:0000256" key="2">
    <source>
        <dbReference type="ARBA" id="ARBA00022692"/>
    </source>
</evidence>
<feature type="transmembrane region" description="Helical" evidence="10">
    <location>
        <begin position="132"/>
        <end position="150"/>
    </location>
</feature>
<organism evidence="12 13">
    <name type="scientific">Cephalotrichum gorgonifer</name>
    <dbReference type="NCBI Taxonomy" id="2041049"/>
    <lineage>
        <taxon>Eukaryota</taxon>
        <taxon>Fungi</taxon>
        <taxon>Dikarya</taxon>
        <taxon>Ascomycota</taxon>
        <taxon>Pezizomycotina</taxon>
        <taxon>Sordariomycetes</taxon>
        <taxon>Hypocreomycetidae</taxon>
        <taxon>Microascales</taxon>
        <taxon>Microascaceae</taxon>
        <taxon>Cephalotrichum</taxon>
    </lineage>
</organism>
<dbReference type="Pfam" id="PF07690">
    <property type="entry name" value="MFS_1"/>
    <property type="match status" value="1"/>
</dbReference>
<evidence type="ECO:0000256" key="7">
    <source>
        <dbReference type="ARBA" id="ARBA00023136"/>
    </source>
</evidence>
<dbReference type="InterPro" id="IPR011701">
    <property type="entry name" value="MFS"/>
</dbReference>
<dbReference type="PROSITE" id="PS01032">
    <property type="entry name" value="PPM_1"/>
    <property type="match status" value="1"/>
</dbReference>
<dbReference type="Pfam" id="PF00481">
    <property type="entry name" value="PP2C"/>
    <property type="match status" value="2"/>
</dbReference>
<comment type="caution">
    <text evidence="12">The sequence shown here is derived from an EMBL/GenBank/DDBJ whole genome shotgun (WGS) entry which is preliminary data.</text>
</comment>
<feature type="region of interest" description="Disordered" evidence="9">
    <location>
        <begin position="464"/>
        <end position="675"/>
    </location>
</feature>
<feature type="compositionally biased region" description="Acidic residues" evidence="9">
    <location>
        <begin position="1046"/>
        <end position="1058"/>
    </location>
</feature>
<feature type="compositionally biased region" description="Low complexity" evidence="9">
    <location>
        <begin position="548"/>
        <end position="567"/>
    </location>
</feature>
<evidence type="ECO:0000256" key="3">
    <source>
        <dbReference type="ARBA" id="ARBA00022723"/>
    </source>
</evidence>